<protein>
    <submittedName>
        <fullName evidence="1">Uncharacterized protein</fullName>
    </submittedName>
</protein>
<gene>
    <name evidence="1" type="ORF">JTE90_020390</name>
</gene>
<dbReference type="EMBL" id="JAFNEN010000461">
    <property type="protein sequence ID" value="KAG8182471.1"/>
    <property type="molecule type" value="Genomic_DNA"/>
</dbReference>
<keyword evidence="2" id="KW-1185">Reference proteome</keyword>
<evidence type="ECO:0000313" key="2">
    <source>
        <dbReference type="Proteomes" id="UP000827092"/>
    </source>
</evidence>
<dbReference type="AlphaFoldDB" id="A0AAV6UFM8"/>
<name>A0AAV6UFM8_9ARAC</name>
<sequence length="76" mass="8545">MLNPAAPQYFGLCSNSFCTLWLSLWTSGVFREFPKRRPSRHFSRLFSALYFPPKASITLHHLDPPSSDSDGNVGSV</sequence>
<organism evidence="1 2">
    <name type="scientific">Oedothorax gibbosus</name>
    <dbReference type="NCBI Taxonomy" id="931172"/>
    <lineage>
        <taxon>Eukaryota</taxon>
        <taxon>Metazoa</taxon>
        <taxon>Ecdysozoa</taxon>
        <taxon>Arthropoda</taxon>
        <taxon>Chelicerata</taxon>
        <taxon>Arachnida</taxon>
        <taxon>Araneae</taxon>
        <taxon>Araneomorphae</taxon>
        <taxon>Entelegynae</taxon>
        <taxon>Araneoidea</taxon>
        <taxon>Linyphiidae</taxon>
        <taxon>Erigoninae</taxon>
        <taxon>Oedothorax</taxon>
    </lineage>
</organism>
<dbReference type="Proteomes" id="UP000827092">
    <property type="component" value="Unassembled WGS sequence"/>
</dbReference>
<accession>A0AAV6UFM8</accession>
<evidence type="ECO:0000313" key="1">
    <source>
        <dbReference type="EMBL" id="KAG8182471.1"/>
    </source>
</evidence>
<reference evidence="1 2" key="1">
    <citation type="journal article" date="2022" name="Nat. Ecol. Evol.">
        <title>A masculinizing supergene underlies an exaggerated male reproductive morph in a spider.</title>
        <authorList>
            <person name="Hendrickx F."/>
            <person name="De Corte Z."/>
            <person name="Sonet G."/>
            <person name="Van Belleghem S.M."/>
            <person name="Kostlbacher S."/>
            <person name="Vangestel C."/>
        </authorList>
    </citation>
    <scope>NUCLEOTIDE SEQUENCE [LARGE SCALE GENOMIC DNA]</scope>
    <source>
        <strain evidence="1">W744_W776</strain>
    </source>
</reference>
<proteinExistence type="predicted"/>
<comment type="caution">
    <text evidence="1">The sequence shown here is derived from an EMBL/GenBank/DDBJ whole genome shotgun (WGS) entry which is preliminary data.</text>
</comment>